<dbReference type="InterPro" id="IPR017850">
    <property type="entry name" value="Alkaline_phosphatase_core_sf"/>
</dbReference>
<gene>
    <name evidence="10" type="ORF">IAC75_06970</name>
</gene>
<dbReference type="Gene3D" id="3.40.720.10">
    <property type="entry name" value="Alkaline Phosphatase, subunit A"/>
    <property type="match status" value="1"/>
</dbReference>
<proteinExistence type="inferred from homology"/>
<feature type="signal peptide" evidence="8">
    <location>
        <begin position="1"/>
        <end position="18"/>
    </location>
</feature>
<reference evidence="10" key="1">
    <citation type="submission" date="2020-10" db="EMBL/GenBank/DDBJ databases">
        <authorList>
            <person name="Gilroy R."/>
        </authorList>
    </citation>
    <scope>NUCLEOTIDE SEQUENCE</scope>
    <source>
        <strain evidence="10">10669</strain>
    </source>
</reference>
<comment type="similarity">
    <text evidence="2">Belongs to the sulfatase family.</text>
</comment>
<dbReference type="Proteomes" id="UP000886812">
    <property type="component" value="Unassembled WGS sequence"/>
</dbReference>
<dbReference type="GO" id="GO:0046872">
    <property type="term" value="F:metal ion binding"/>
    <property type="evidence" value="ECO:0007669"/>
    <property type="project" value="UniProtKB-KW"/>
</dbReference>
<evidence type="ECO:0000256" key="2">
    <source>
        <dbReference type="ARBA" id="ARBA00008779"/>
    </source>
</evidence>
<keyword evidence="3" id="KW-0479">Metal-binding</keyword>
<evidence type="ECO:0000256" key="5">
    <source>
        <dbReference type="ARBA" id="ARBA00022801"/>
    </source>
</evidence>
<dbReference type="GO" id="GO:0004065">
    <property type="term" value="F:arylsulfatase activity"/>
    <property type="evidence" value="ECO:0007669"/>
    <property type="project" value="TreeGrafter"/>
</dbReference>
<dbReference type="EMBL" id="DVOG01000184">
    <property type="protein sequence ID" value="HIV04867.1"/>
    <property type="molecule type" value="Genomic_DNA"/>
</dbReference>
<feature type="modified residue" description="3-oxoalanine (Ser)" evidence="7">
    <location>
        <position position="80"/>
    </location>
</feature>
<dbReference type="SUPFAM" id="SSF53649">
    <property type="entry name" value="Alkaline phosphatase-like"/>
    <property type="match status" value="1"/>
</dbReference>
<feature type="chain" id="PRO_5038526881" evidence="8">
    <location>
        <begin position="19"/>
        <end position="510"/>
    </location>
</feature>
<dbReference type="Pfam" id="PF00884">
    <property type="entry name" value="Sulfatase"/>
    <property type="match status" value="1"/>
</dbReference>
<evidence type="ECO:0000256" key="4">
    <source>
        <dbReference type="ARBA" id="ARBA00022729"/>
    </source>
</evidence>
<accession>A0A9D1NLT3</accession>
<reference evidence="10" key="2">
    <citation type="journal article" date="2021" name="PeerJ">
        <title>Extensive microbial diversity within the chicken gut microbiome revealed by metagenomics and culture.</title>
        <authorList>
            <person name="Gilroy R."/>
            <person name="Ravi A."/>
            <person name="Getino M."/>
            <person name="Pursley I."/>
            <person name="Horton D.L."/>
            <person name="Alikhan N.F."/>
            <person name="Baker D."/>
            <person name="Gharbi K."/>
            <person name="Hall N."/>
            <person name="Watson M."/>
            <person name="Adriaenssens E.M."/>
            <person name="Foster-Nyarko E."/>
            <person name="Jarju S."/>
            <person name="Secka A."/>
            <person name="Antonio M."/>
            <person name="Oren A."/>
            <person name="Chaudhuri R.R."/>
            <person name="La Ragione R."/>
            <person name="Hildebrand F."/>
            <person name="Pallen M.J."/>
        </authorList>
    </citation>
    <scope>NUCLEOTIDE SEQUENCE</scope>
    <source>
        <strain evidence="10">10669</strain>
    </source>
</reference>
<evidence type="ECO:0000256" key="7">
    <source>
        <dbReference type="PIRSR" id="PIRSR600917-52"/>
    </source>
</evidence>
<comment type="caution">
    <text evidence="10">The sequence shown here is derived from an EMBL/GenBank/DDBJ whole genome shotgun (WGS) entry which is preliminary data.</text>
</comment>
<dbReference type="InterPro" id="IPR000917">
    <property type="entry name" value="Sulfatase_N"/>
</dbReference>
<dbReference type="PANTHER" id="PTHR42693:SF42">
    <property type="entry name" value="ARYLSULFATASE G"/>
    <property type="match status" value="1"/>
</dbReference>
<keyword evidence="5" id="KW-0378">Hydrolase</keyword>
<evidence type="ECO:0000256" key="3">
    <source>
        <dbReference type="ARBA" id="ARBA00022723"/>
    </source>
</evidence>
<evidence type="ECO:0000259" key="9">
    <source>
        <dbReference type="Pfam" id="PF00884"/>
    </source>
</evidence>
<sequence>MKIPVALLPFFSAAALCAAGTPEKPNIVLFLVDDMGWQDTSVPFYGNEKSELNKRYKTPNMERLAAKGVKFVRAYACPVSSPTRVSLITGANAAQHKVTNWTSNVRSDVSTDARHRTLDFEQWNINGMSPSGSKEKIKNVFPATPLPELLRKGGYHTIHVGKAHFGTPKTLASDPRNLGFDVNIAGSAIGGPETYLVNKKQALADGGYNYGVGGNRVLGLSAYNKDGCYLTEALTRAALAEIDAAVASDKPFFLYMSQYAVHAPYSADRAFDDRFETDYPALKGQAKTYATMIAGMDKSLGDILDRLERDPELEKNTVVIFMSDNGGHHSNGNAPGRGGKGSCFEGGIHEPMIAYWPGVTRAGTVCDAPVVIEDFFPTILEIAGADAGKTAQRIDGESFVPALRGEKADANRPLFFHYPNFWGENNGRIGAPQSAILMGKWKLVHFYDDGKTMLFDLSKDIGETRDLSEKEPGEARKLARTLTKFLKKNDATRPVVRATGKPCPWPDGSK</sequence>
<comment type="cofactor">
    <cofactor evidence="1">
        <name>Ca(2+)</name>
        <dbReference type="ChEBI" id="CHEBI:29108"/>
    </cofactor>
</comment>
<evidence type="ECO:0000313" key="10">
    <source>
        <dbReference type="EMBL" id="HIV04867.1"/>
    </source>
</evidence>
<protein>
    <submittedName>
        <fullName evidence="10">Sulfatase</fullName>
    </submittedName>
</protein>
<keyword evidence="4 8" id="KW-0732">Signal</keyword>
<dbReference type="InterPro" id="IPR024607">
    <property type="entry name" value="Sulfatase_CS"/>
</dbReference>
<keyword evidence="6" id="KW-0106">Calcium</keyword>
<comment type="PTM">
    <text evidence="7">The conversion to 3-oxoalanine (also known as C-formylglycine, FGly), of a serine or cysteine residue in prokaryotes and of a cysteine residue in eukaryotes, is critical for catalytic activity.</text>
</comment>
<dbReference type="InterPro" id="IPR050738">
    <property type="entry name" value="Sulfatase"/>
</dbReference>
<dbReference type="PROSITE" id="PS00523">
    <property type="entry name" value="SULFATASE_1"/>
    <property type="match status" value="1"/>
</dbReference>
<evidence type="ECO:0000256" key="6">
    <source>
        <dbReference type="ARBA" id="ARBA00022837"/>
    </source>
</evidence>
<organism evidence="10 11">
    <name type="scientific">Candidatus Spyradosoma merdigallinarum</name>
    <dbReference type="NCBI Taxonomy" id="2840950"/>
    <lineage>
        <taxon>Bacteria</taxon>
        <taxon>Pseudomonadati</taxon>
        <taxon>Verrucomicrobiota</taxon>
        <taxon>Opitutia</taxon>
        <taxon>Opitutia incertae sedis</taxon>
        <taxon>Candidatus Spyradosoma</taxon>
    </lineage>
</organism>
<evidence type="ECO:0000256" key="8">
    <source>
        <dbReference type="SAM" id="SignalP"/>
    </source>
</evidence>
<dbReference type="AlphaFoldDB" id="A0A9D1NLT3"/>
<feature type="domain" description="Sulfatase N-terminal" evidence="9">
    <location>
        <begin position="25"/>
        <end position="385"/>
    </location>
</feature>
<dbReference type="PANTHER" id="PTHR42693">
    <property type="entry name" value="ARYLSULFATASE FAMILY MEMBER"/>
    <property type="match status" value="1"/>
</dbReference>
<dbReference type="Gene3D" id="3.30.1120.10">
    <property type="match status" value="1"/>
</dbReference>
<dbReference type="CDD" id="cd16144">
    <property type="entry name" value="ARS_like"/>
    <property type="match status" value="1"/>
</dbReference>
<name>A0A9D1NLT3_9BACT</name>
<evidence type="ECO:0000256" key="1">
    <source>
        <dbReference type="ARBA" id="ARBA00001913"/>
    </source>
</evidence>
<evidence type="ECO:0000313" key="11">
    <source>
        <dbReference type="Proteomes" id="UP000886812"/>
    </source>
</evidence>